<dbReference type="AlphaFoldDB" id="A0A023FYE2"/>
<dbReference type="PANTHER" id="PTHR12924">
    <property type="entry name" value="TRANSLOCON-ASSOCIATED PROTEIN, ALPHA SUBUNIT"/>
    <property type="match status" value="1"/>
</dbReference>
<keyword evidence="7 13" id="KW-1133">Transmembrane helix</keyword>
<keyword evidence="4 13" id="KW-0812">Transmembrane</keyword>
<organism evidence="15">
    <name type="scientific">Amblyomma parvum</name>
    <name type="common">South American tick</name>
    <dbReference type="NCBI Taxonomy" id="251391"/>
    <lineage>
        <taxon>Eukaryota</taxon>
        <taxon>Metazoa</taxon>
        <taxon>Ecdysozoa</taxon>
        <taxon>Arthropoda</taxon>
        <taxon>Chelicerata</taxon>
        <taxon>Arachnida</taxon>
        <taxon>Acari</taxon>
        <taxon>Parasitiformes</taxon>
        <taxon>Ixodida</taxon>
        <taxon>Ixodoidea</taxon>
        <taxon>Ixodidae</taxon>
        <taxon>Amblyomminae</taxon>
        <taxon>Amblyomma</taxon>
    </lineage>
</organism>
<dbReference type="InterPro" id="IPR005595">
    <property type="entry name" value="TRAP_alpha"/>
</dbReference>
<protein>
    <recommendedName>
        <fullName evidence="3">Translocon-associated protein subunit alpha</fullName>
    </recommendedName>
    <alternativeName>
        <fullName evidence="11">Signal sequence receptor subunit alpha</fullName>
    </alternativeName>
</protein>
<name>A0A023FYE2_AMBPA</name>
<comment type="subcellular location">
    <subcellularLocation>
        <location evidence="1">Endoplasmic reticulum membrane</location>
        <topology evidence="1">Single-pass type I membrane protein</topology>
    </subcellularLocation>
</comment>
<evidence type="ECO:0000256" key="7">
    <source>
        <dbReference type="ARBA" id="ARBA00022989"/>
    </source>
</evidence>
<feature type="signal peptide" evidence="14">
    <location>
        <begin position="1"/>
        <end position="30"/>
    </location>
</feature>
<evidence type="ECO:0000313" key="15">
    <source>
        <dbReference type="EMBL" id="JAC25730.1"/>
    </source>
</evidence>
<comment type="similarity">
    <text evidence="2">Belongs to the TRAP-alpha family.</text>
</comment>
<accession>A0A023FYE2</accession>
<sequence length="289" mass="32325">MFFRYIIVALLVVPPPTIFHLSDDPPYALAQEDDDVVVEDAAPSGSEQQEAAISEQDDDDEGDDSTSGGPLKPSPHGDTYLLFTKPQNFQSKLPAGKEVHFLVGFSNKGEKDFVLDTMDASFRYPMDFTFYIQNFTTIGYNKVVKPKQQATLSYSFFTSESFSARPFGLAVNLRYRDADGNAFQDAVFNETIEVVEIDEGLDGETFFLYMFLATCLVLLLVAAQQFLGTLSKKKPASKQKVEMGTTNASDVDYDWLPKETRDLNRSPKRSPRQSPRSRRLKRGTGSGEE</sequence>
<evidence type="ECO:0000256" key="1">
    <source>
        <dbReference type="ARBA" id="ARBA00004115"/>
    </source>
</evidence>
<keyword evidence="5 14" id="KW-0732">Signal</keyword>
<keyword evidence="6" id="KW-0256">Endoplasmic reticulum</keyword>
<evidence type="ECO:0000256" key="13">
    <source>
        <dbReference type="SAM" id="Phobius"/>
    </source>
</evidence>
<evidence type="ECO:0000256" key="3">
    <source>
        <dbReference type="ARBA" id="ARBA00020280"/>
    </source>
</evidence>
<evidence type="ECO:0000256" key="8">
    <source>
        <dbReference type="ARBA" id="ARBA00023136"/>
    </source>
</evidence>
<feature type="compositionally biased region" description="Basic residues" evidence="12">
    <location>
        <begin position="266"/>
        <end position="282"/>
    </location>
</feature>
<reference evidence="15" key="1">
    <citation type="submission" date="2014-03" db="EMBL/GenBank/DDBJ databases">
        <title>The sialotranscriptome of Amblyomma triste, Amblyomma parvum and Amblyomma cajennense ticks, uncovered by 454-based RNA-seq.</title>
        <authorList>
            <person name="Garcia G.R."/>
            <person name="Gardinassi L.G."/>
            <person name="Ribeiro J.M."/>
            <person name="Anatrielo E."/>
            <person name="Ferreira B.R."/>
            <person name="Moreira H.N."/>
            <person name="Mafra C."/>
            <person name="Olegario M.M."/>
            <person name="Szabo P.J."/>
            <person name="Miranda-Santos I.K."/>
            <person name="Maruyama S.R."/>
        </authorList>
    </citation>
    <scope>NUCLEOTIDE SEQUENCE</scope>
    <source>
        <strain evidence="15">Araguapaz</strain>
        <tissue evidence="15">Salivary glands</tissue>
    </source>
</reference>
<comment type="function">
    <text evidence="9">TRAP proteins are part of a complex whose function is to bind calcium to the ER membrane and thereby regulate the retention of ER resident proteins. May be involved in the recycling of the translocation apparatus after completion of the translocation process or may function as a membrane-bound chaperone facilitating folding of translocated proteins.</text>
</comment>
<evidence type="ECO:0000256" key="4">
    <source>
        <dbReference type="ARBA" id="ARBA00022692"/>
    </source>
</evidence>
<evidence type="ECO:0000256" key="10">
    <source>
        <dbReference type="ARBA" id="ARBA00025854"/>
    </source>
</evidence>
<evidence type="ECO:0000256" key="14">
    <source>
        <dbReference type="SAM" id="SignalP"/>
    </source>
</evidence>
<dbReference type="Pfam" id="PF03896">
    <property type="entry name" value="TRAP_alpha"/>
    <property type="match status" value="1"/>
</dbReference>
<feature type="transmembrane region" description="Helical" evidence="13">
    <location>
        <begin position="206"/>
        <end position="230"/>
    </location>
</feature>
<evidence type="ECO:0000256" key="9">
    <source>
        <dbReference type="ARBA" id="ARBA00025620"/>
    </source>
</evidence>
<proteinExistence type="evidence at transcript level"/>
<evidence type="ECO:0000256" key="6">
    <source>
        <dbReference type="ARBA" id="ARBA00022824"/>
    </source>
</evidence>
<evidence type="ECO:0000256" key="5">
    <source>
        <dbReference type="ARBA" id="ARBA00022729"/>
    </source>
</evidence>
<dbReference type="GO" id="GO:0005789">
    <property type="term" value="C:endoplasmic reticulum membrane"/>
    <property type="evidence" value="ECO:0007669"/>
    <property type="project" value="UniProtKB-SubCell"/>
</dbReference>
<feature type="chain" id="PRO_5001515750" description="Translocon-associated protein subunit alpha" evidence="14">
    <location>
        <begin position="31"/>
        <end position="289"/>
    </location>
</feature>
<keyword evidence="8 13" id="KW-0472">Membrane</keyword>
<feature type="region of interest" description="Disordered" evidence="12">
    <location>
        <begin position="252"/>
        <end position="289"/>
    </location>
</feature>
<feature type="region of interest" description="Disordered" evidence="12">
    <location>
        <begin position="40"/>
        <end position="77"/>
    </location>
</feature>
<dbReference type="EMBL" id="GBBL01001590">
    <property type="protein sequence ID" value="JAC25730.1"/>
    <property type="molecule type" value="mRNA"/>
</dbReference>
<dbReference type="PANTHER" id="PTHR12924:SF0">
    <property type="entry name" value="TRANSLOCON-ASSOCIATED PROTEIN SUBUNIT ALPHA"/>
    <property type="match status" value="1"/>
</dbReference>
<evidence type="ECO:0000256" key="2">
    <source>
        <dbReference type="ARBA" id="ARBA00006776"/>
    </source>
</evidence>
<evidence type="ECO:0000256" key="11">
    <source>
        <dbReference type="ARBA" id="ARBA00031071"/>
    </source>
</evidence>
<feature type="compositionally biased region" description="Basic and acidic residues" evidence="12">
    <location>
        <begin position="255"/>
        <end position="265"/>
    </location>
</feature>
<feature type="compositionally biased region" description="Acidic residues" evidence="12">
    <location>
        <begin position="55"/>
        <end position="64"/>
    </location>
</feature>
<evidence type="ECO:0000256" key="12">
    <source>
        <dbReference type="SAM" id="MobiDB-lite"/>
    </source>
</evidence>
<comment type="subunit">
    <text evidence="10">Heterotetramer of TRAP-alpha, TRAP-beta, TRAP-delta and TRAP-gamma. Interacts with palmitoylated calnexin (CALX), the interaction is required for efficient folding of glycosylated proteins.</text>
</comment>